<name>A0A1Y0IVZ8_9BACL</name>
<reference evidence="2" key="1">
    <citation type="submission" date="2017-05" db="EMBL/GenBank/DDBJ databases">
        <authorList>
            <person name="Sung H."/>
        </authorList>
    </citation>
    <scope>NUCLEOTIDE SEQUENCE [LARGE SCALE GENOMIC DNA]</scope>
    <source>
        <strain evidence="2">AR23208</strain>
    </source>
</reference>
<keyword evidence="2" id="KW-1185">Reference proteome</keyword>
<dbReference type="RefSeq" id="WP_087458899.1">
    <property type="nucleotide sequence ID" value="NZ_CP021434.1"/>
</dbReference>
<dbReference type="KEGG" id="tum:CBW65_23040"/>
<dbReference type="Proteomes" id="UP000195437">
    <property type="component" value="Chromosome"/>
</dbReference>
<accession>A0A1Y0IVZ8</accession>
<evidence type="ECO:0000313" key="1">
    <source>
        <dbReference type="EMBL" id="ARU63563.1"/>
    </source>
</evidence>
<dbReference type="AlphaFoldDB" id="A0A1Y0IVZ8"/>
<evidence type="ECO:0008006" key="3">
    <source>
        <dbReference type="Google" id="ProtNLM"/>
    </source>
</evidence>
<dbReference type="EMBL" id="CP021434">
    <property type="protein sequence ID" value="ARU63563.1"/>
    <property type="molecule type" value="Genomic_DNA"/>
</dbReference>
<gene>
    <name evidence="1" type="ORF">CBW65_23040</name>
</gene>
<protein>
    <recommendedName>
        <fullName evidence="3">DNA-binding protein</fullName>
    </recommendedName>
</protein>
<dbReference type="OrthoDB" id="2382083at2"/>
<sequence>MNSHELGYELTLKEIDNEASYEPLELCGLSGLGIDRMKSLLDNGVLPSDDSRRVRGRDFLNWVDQNDLPVKKQ</sequence>
<organism evidence="1 2">
    <name type="scientific">Tumebacillus avium</name>
    <dbReference type="NCBI Taxonomy" id="1903704"/>
    <lineage>
        <taxon>Bacteria</taxon>
        <taxon>Bacillati</taxon>
        <taxon>Bacillota</taxon>
        <taxon>Bacilli</taxon>
        <taxon>Bacillales</taxon>
        <taxon>Alicyclobacillaceae</taxon>
        <taxon>Tumebacillus</taxon>
    </lineage>
</organism>
<evidence type="ECO:0000313" key="2">
    <source>
        <dbReference type="Proteomes" id="UP000195437"/>
    </source>
</evidence>
<proteinExistence type="predicted"/>